<dbReference type="GO" id="GO:0009225">
    <property type="term" value="P:nucleotide-sugar metabolic process"/>
    <property type="evidence" value="ECO:0007669"/>
    <property type="project" value="InterPro"/>
</dbReference>
<dbReference type="eggNOG" id="COG1088">
    <property type="taxonomic scope" value="Bacteria"/>
</dbReference>
<dbReference type="CDD" id="cd05246">
    <property type="entry name" value="dTDP_GD_SDR_e"/>
    <property type="match status" value="1"/>
</dbReference>
<dbReference type="EMBL" id="ACSH02000002">
    <property type="protein sequence ID" value="EFM49806.1"/>
    <property type="molecule type" value="Genomic_DNA"/>
</dbReference>
<dbReference type="Pfam" id="PF16363">
    <property type="entry name" value="GDP_Man_Dehyd"/>
    <property type="match status" value="1"/>
</dbReference>
<evidence type="ECO:0000313" key="10">
    <source>
        <dbReference type="EMBL" id="EFM49806.1"/>
    </source>
</evidence>
<evidence type="ECO:0000256" key="7">
    <source>
        <dbReference type="ARBA" id="ARBA00023239"/>
    </source>
</evidence>
<dbReference type="STRING" id="553207.HMPREF0299_5861"/>
<protein>
    <recommendedName>
        <fullName evidence="5 8">dTDP-glucose 4,6-dehydratase</fullName>
        <ecNumber evidence="4 8">4.2.1.46</ecNumber>
    </recommendedName>
</protein>
<dbReference type="NCBIfam" id="TIGR01181">
    <property type="entry name" value="dTDP_gluc_dehyt"/>
    <property type="match status" value="1"/>
</dbReference>
<evidence type="ECO:0000313" key="11">
    <source>
        <dbReference type="Proteomes" id="UP000004218"/>
    </source>
</evidence>
<comment type="catalytic activity">
    <reaction evidence="1 8">
        <text>dTDP-alpha-D-glucose = dTDP-4-dehydro-6-deoxy-alpha-D-glucose + H2O</text>
        <dbReference type="Rhea" id="RHEA:17221"/>
        <dbReference type="ChEBI" id="CHEBI:15377"/>
        <dbReference type="ChEBI" id="CHEBI:57477"/>
        <dbReference type="ChEBI" id="CHEBI:57649"/>
        <dbReference type="EC" id="4.2.1.46"/>
    </reaction>
</comment>
<comment type="caution">
    <text evidence="10">The sequence shown here is derived from an EMBL/GenBank/DDBJ whole genome shotgun (WGS) entry which is preliminary data.</text>
</comment>
<evidence type="ECO:0000256" key="5">
    <source>
        <dbReference type="ARBA" id="ARBA00016977"/>
    </source>
</evidence>
<keyword evidence="7 8" id="KW-0456">Lyase</keyword>
<proteinExistence type="inferred from homology"/>
<gene>
    <name evidence="10" type="primary">rfbB</name>
    <name evidence="10" type="ORF">HMPREF0299_5861</name>
</gene>
<dbReference type="PANTHER" id="PTHR43000">
    <property type="entry name" value="DTDP-D-GLUCOSE 4,6-DEHYDRATASE-RELATED"/>
    <property type="match status" value="1"/>
</dbReference>
<comment type="cofactor">
    <cofactor evidence="2 8">
        <name>NAD(+)</name>
        <dbReference type="ChEBI" id="CHEBI:57540"/>
    </cofactor>
</comment>
<evidence type="ECO:0000256" key="3">
    <source>
        <dbReference type="ARBA" id="ARBA00008178"/>
    </source>
</evidence>
<evidence type="ECO:0000259" key="9">
    <source>
        <dbReference type="Pfam" id="PF16363"/>
    </source>
</evidence>
<keyword evidence="11" id="KW-1185">Reference proteome</keyword>
<feature type="domain" description="NAD(P)-binding" evidence="9">
    <location>
        <begin position="31"/>
        <end position="321"/>
    </location>
</feature>
<dbReference type="Proteomes" id="UP000004218">
    <property type="component" value="Unassembled WGS sequence"/>
</dbReference>
<evidence type="ECO:0000256" key="2">
    <source>
        <dbReference type="ARBA" id="ARBA00001911"/>
    </source>
</evidence>
<comment type="similarity">
    <text evidence="3 8">Belongs to the NAD(P)-dependent epimerase/dehydratase family. dTDP-glucose dehydratase subfamily.</text>
</comment>
<reference evidence="10" key="1">
    <citation type="submission" date="2010-08" db="EMBL/GenBank/DDBJ databases">
        <authorList>
            <person name="Harkins D.M."/>
            <person name="Madupu R."/>
            <person name="Durkin A.S."/>
            <person name="Torralba M."/>
            <person name="Methe B."/>
            <person name="Sutton G.G."/>
            <person name="Nelson K.E."/>
        </authorList>
    </citation>
    <scope>NUCLEOTIDE SEQUENCE [LARGE SCALE GENOMIC DNA]</scope>
    <source>
        <strain evidence="10">ATCC 14266</strain>
    </source>
</reference>
<sequence>MEFYKYATSSPWGVSFFCRLDPVSLTLMKMLVTGGAGFIGTNFVRRTLTTRPEYEITVLDKLTYAGNSSNLTGLDVHFVQGDVADRELVDKLVKASDVVVHFAAETHVDASLRDPAAFVHSNVVGTFALLEAIRKYDTRLHYISTDEVFGDLELTDSRRFTETSPYNPSSPYSATKAGADHLVRAWIRSFNIPATLSHCSNNYGPYQHIEKFIPRQITNILTHRTPKLYGTGAQIRDWIHVDDHNSAVQLILDNGTIGESYIIGADNDHITNKQVISLICELMGLSPDAYEHVSDRPGHDQRYAMDSTKLRTELGWQPHFTDTNTGMRTGLAETITWYTENRAWWEPLKAQVEANYAATGQ</sequence>
<dbReference type="AlphaFoldDB" id="E0DC16"/>
<organism evidence="10 11">
    <name type="scientific">Corynebacterium matruchotii ATCC 14266</name>
    <dbReference type="NCBI Taxonomy" id="553207"/>
    <lineage>
        <taxon>Bacteria</taxon>
        <taxon>Bacillati</taxon>
        <taxon>Actinomycetota</taxon>
        <taxon>Actinomycetes</taxon>
        <taxon>Mycobacteriales</taxon>
        <taxon>Corynebacteriaceae</taxon>
        <taxon>Corynebacterium</taxon>
    </lineage>
</organism>
<name>E0DC16_9CORY</name>
<keyword evidence="6" id="KW-0520">NAD</keyword>
<evidence type="ECO:0000256" key="1">
    <source>
        <dbReference type="ARBA" id="ARBA00001539"/>
    </source>
</evidence>
<dbReference type="SUPFAM" id="SSF51735">
    <property type="entry name" value="NAD(P)-binding Rossmann-fold domains"/>
    <property type="match status" value="1"/>
</dbReference>
<dbReference type="Gene3D" id="3.40.50.720">
    <property type="entry name" value="NAD(P)-binding Rossmann-like Domain"/>
    <property type="match status" value="1"/>
</dbReference>
<dbReference type="GO" id="GO:0008460">
    <property type="term" value="F:dTDP-glucose 4,6-dehydratase activity"/>
    <property type="evidence" value="ECO:0007669"/>
    <property type="project" value="UniProtKB-EC"/>
</dbReference>
<dbReference type="InterPro" id="IPR016040">
    <property type="entry name" value="NAD(P)-bd_dom"/>
</dbReference>
<evidence type="ECO:0000256" key="4">
    <source>
        <dbReference type="ARBA" id="ARBA00011990"/>
    </source>
</evidence>
<evidence type="ECO:0000256" key="8">
    <source>
        <dbReference type="RuleBase" id="RU004473"/>
    </source>
</evidence>
<dbReference type="Gene3D" id="3.90.25.10">
    <property type="entry name" value="UDP-galactose 4-epimerase, domain 1"/>
    <property type="match status" value="1"/>
</dbReference>
<dbReference type="InterPro" id="IPR036291">
    <property type="entry name" value="NAD(P)-bd_dom_sf"/>
</dbReference>
<evidence type="ECO:0000256" key="6">
    <source>
        <dbReference type="ARBA" id="ARBA00023027"/>
    </source>
</evidence>
<dbReference type="EC" id="4.2.1.46" evidence="4 8"/>
<dbReference type="InterPro" id="IPR005888">
    <property type="entry name" value="dTDP_Gluc_deHydtase"/>
</dbReference>
<accession>E0DC16</accession>